<evidence type="ECO:0000259" key="13">
    <source>
        <dbReference type="PROSITE" id="PS51192"/>
    </source>
</evidence>
<organism evidence="15 16">
    <name type="scientific">Polaribacter vadi</name>
    <dbReference type="NCBI Taxonomy" id="1774273"/>
    <lineage>
        <taxon>Bacteria</taxon>
        <taxon>Pseudomonadati</taxon>
        <taxon>Bacteroidota</taxon>
        <taxon>Flavobacteriia</taxon>
        <taxon>Flavobacteriales</taxon>
        <taxon>Flavobacteriaceae</taxon>
    </lineage>
</organism>
<dbReference type="SMART" id="SM00487">
    <property type="entry name" value="DEXDc"/>
    <property type="match status" value="1"/>
</dbReference>
<evidence type="ECO:0000256" key="3">
    <source>
        <dbReference type="ARBA" id="ARBA00022741"/>
    </source>
</evidence>
<dbReference type="EMBL" id="LSFM01000019">
    <property type="protein sequence ID" value="OBY65113.1"/>
    <property type="molecule type" value="Genomic_DNA"/>
</dbReference>
<evidence type="ECO:0000256" key="9">
    <source>
        <dbReference type="ARBA" id="ARBA00034617"/>
    </source>
</evidence>
<dbReference type="RefSeq" id="WP_065318486.1">
    <property type="nucleotide sequence ID" value="NZ_CP017477.1"/>
</dbReference>
<dbReference type="InterPro" id="IPR014001">
    <property type="entry name" value="Helicase_ATP-bd"/>
</dbReference>
<keyword evidence="7" id="KW-0238">DNA-binding</keyword>
<dbReference type="InterPro" id="IPR004589">
    <property type="entry name" value="DNA_helicase_ATP-dep_RecQ"/>
</dbReference>
<keyword evidence="2" id="KW-0479">Metal-binding</keyword>
<keyword evidence="3" id="KW-0547">Nucleotide-binding</keyword>
<dbReference type="STRING" id="1774273.LPB03_00225"/>
<accession>A0A1B8TZQ0</accession>
<keyword evidence="5 15" id="KW-0347">Helicase</keyword>
<dbReference type="GO" id="GO:0043138">
    <property type="term" value="F:3'-5' DNA helicase activity"/>
    <property type="evidence" value="ECO:0007669"/>
    <property type="project" value="UniProtKB-EC"/>
</dbReference>
<dbReference type="InterPro" id="IPR001650">
    <property type="entry name" value="Helicase_C-like"/>
</dbReference>
<evidence type="ECO:0000256" key="1">
    <source>
        <dbReference type="ARBA" id="ARBA00005446"/>
    </source>
</evidence>
<keyword evidence="8" id="KW-0413">Isomerase</keyword>
<evidence type="ECO:0000256" key="4">
    <source>
        <dbReference type="ARBA" id="ARBA00022801"/>
    </source>
</evidence>
<evidence type="ECO:0000256" key="2">
    <source>
        <dbReference type="ARBA" id="ARBA00022723"/>
    </source>
</evidence>
<name>A0A1B8TZQ0_9FLAO</name>
<evidence type="ECO:0000256" key="11">
    <source>
        <dbReference type="ARBA" id="ARBA00044535"/>
    </source>
</evidence>
<dbReference type="PROSITE" id="PS51192">
    <property type="entry name" value="HELICASE_ATP_BIND_1"/>
    <property type="match status" value="1"/>
</dbReference>
<dbReference type="InterPro" id="IPR027417">
    <property type="entry name" value="P-loop_NTPase"/>
</dbReference>
<evidence type="ECO:0000313" key="16">
    <source>
        <dbReference type="Proteomes" id="UP000092584"/>
    </source>
</evidence>
<dbReference type="EC" id="5.6.2.4" evidence="10"/>
<dbReference type="GO" id="GO:0003677">
    <property type="term" value="F:DNA binding"/>
    <property type="evidence" value="ECO:0007669"/>
    <property type="project" value="UniProtKB-KW"/>
</dbReference>
<dbReference type="AlphaFoldDB" id="A0A1B8TZQ0"/>
<evidence type="ECO:0000256" key="8">
    <source>
        <dbReference type="ARBA" id="ARBA00023235"/>
    </source>
</evidence>
<evidence type="ECO:0000256" key="10">
    <source>
        <dbReference type="ARBA" id="ARBA00034808"/>
    </source>
</evidence>
<dbReference type="KEGG" id="pob:LPB03_00225"/>
<dbReference type="Gene3D" id="3.40.50.300">
    <property type="entry name" value="P-loop containing nucleotide triphosphate hydrolases"/>
    <property type="match status" value="2"/>
</dbReference>
<dbReference type="NCBIfam" id="TIGR00614">
    <property type="entry name" value="recQ_fam"/>
    <property type="match status" value="1"/>
</dbReference>
<dbReference type="SUPFAM" id="SSF52540">
    <property type="entry name" value="P-loop containing nucleoside triphosphate hydrolases"/>
    <property type="match status" value="1"/>
</dbReference>
<dbReference type="Pfam" id="PF16124">
    <property type="entry name" value="RecQ_Zn_bind"/>
    <property type="match status" value="1"/>
</dbReference>
<protein>
    <recommendedName>
        <fullName evidence="11">ATP-dependent DNA helicase RecQ</fullName>
        <ecNumber evidence="10">5.6.2.4</ecNumber>
    </recommendedName>
    <alternativeName>
        <fullName evidence="12">DNA 3'-5' helicase RecQ</fullName>
    </alternativeName>
</protein>
<dbReference type="PANTHER" id="PTHR13710:SF105">
    <property type="entry name" value="ATP-DEPENDENT DNA HELICASE Q1"/>
    <property type="match status" value="1"/>
</dbReference>
<keyword evidence="16" id="KW-1185">Reference proteome</keyword>
<sequence length="629" mass="72881">MISPKNILKEYWNYTTFREPQEEIIQAVLDQKDTIALLPTGGGKSICFQVPALVKEGVCVVISPLIALMQDQVENLKKRNIKATLIKSGSSQDDMIALFDNIKFGNYKFLYISPERLQSLFIQQKLKELNISFIAIDEAHCISEWGHDFRPSYRNIKILKELIPNTNFIALTATANQRVLEDIAKNLDLKKTTVFKKSFYRENLAYQIFNVEDKLLRLIQIFTKTKTPAIVYVSSRKRTEEIARFLTANNFKSSFYHGGLSAKEKQNAYQNWMTEKTKIMVATNAFGMGIDKPNVGVVIHFDFPFSLENYIQESGRAGRNEKKSFAVLLKNENDILKYKELVKKGLPTILEVKEIHKKLYQYFRISTGEISEELFQFQLSEFSKKYQLSQKKVEAVLKILANNGIIEITNTFNQKSTVIFNTSSKNVISYAINNIDTKIFIDSLLRTYTGLFKQEVKVDEFLLAKKSKTTSRHIIANLQRLHEDKILEYRRVKTDSEIQFLVPREDDRTINRCSKEIVQFLKQKEKKSEDFLAYISNQNVCRSIQILDYFDEKSTQKCGICDVCLSDKRAKKEDLSLHILALLNKKTSLTSQEIRQQLQANEKDILIHLRTLLSENKVQINHQNKYQIK</sequence>
<keyword evidence="4" id="KW-0378">Hydrolase</keyword>
<dbReference type="PANTHER" id="PTHR13710">
    <property type="entry name" value="DNA HELICASE RECQ FAMILY MEMBER"/>
    <property type="match status" value="1"/>
</dbReference>
<evidence type="ECO:0000256" key="6">
    <source>
        <dbReference type="ARBA" id="ARBA00022840"/>
    </source>
</evidence>
<comment type="catalytic activity">
    <reaction evidence="9">
        <text>Couples ATP hydrolysis with the unwinding of duplex DNA by translocating in the 3'-5' direction.</text>
        <dbReference type="EC" id="5.6.2.4"/>
    </reaction>
</comment>
<reference evidence="16" key="1">
    <citation type="submission" date="2016-02" db="EMBL/GenBank/DDBJ databases">
        <authorList>
            <person name="Shin S.-K."/>
            <person name="Yi H."/>
            <person name="Kim E."/>
        </authorList>
    </citation>
    <scope>NUCLEOTIDE SEQUENCE [LARGE SCALE GENOMIC DNA]</scope>
    <source>
        <strain evidence="16">LPB0003</strain>
    </source>
</reference>
<dbReference type="GO" id="GO:0005737">
    <property type="term" value="C:cytoplasm"/>
    <property type="evidence" value="ECO:0007669"/>
    <property type="project" value="TreeGrafter"/>
</dbReference>
<dbReference type="GO" id="GO:0046872">
    <property type="term" value="F:metal ion binding"/>
    <property type="evidence" value="ECO:0007669"/>
    <property type="project" value="UniProtKB-KW"/>
</dbReference>
<dbReference type="SMART" id="SM00490">
    <property type="entry name" value="HELICc"/>
    <property type="match status" value="1"/>
</dbReference>
<dbReference type="InterPro" id="IPR011545">
    <property type="entry name" value="DEAD/DEAH_box_helicase_dom"/>
</dbReference>
<dbReference type="OrthoDB" id="9763310at2"/>
<dbReference type="GO" id="GO:0006310">
    <property type="term" value="P:DNA recombination"/>
    <property type="evidence" value="ECO:0007669"/>
    <property type="project" value="InterPro"/>
</dbReference>
<comment type="similarity">
    <text evidence="1">Belongs to the helicase family. RecQ subfamily.</text>
</comment>
<proteinExistence type="inferred from homology"/>
<dbReference type="GO" id="GO:0043590">
    <property type="term" value="C:bacterial nucleoid"/>
    <property type="evidence" value="ECO:0007669"/>
    <property type="project" value="TreeGrafter"/>
</dbReference>
<evidence type="ECO:0000259" key="14">
    <source>
        <dbReference type="PROSITE" id="PS51194"/>
    </source>
</evidence>
<evidence type="ECO:0000256" key="5">
    <source>
        <dbReference type="ARBA" id="ARBA00022806"/>
    </source>
</evidence>
<dbReference type="GO" id="GO:0006281">
    <property type="term" value="P:DNA repair"/>
    <property type="evidence" value="ECO:0007669"/>
    <property type="project" value="TreeGrafter"/>
</dbReference>
<dbReference type="InterPro" id="IPR032284">
    <property type="entry name" value="RecQ_Zn-bd"/>
</dbReference>
<feature type="domain" description="Helicase C-terminal" evidence="14">
    <location>
        <begin position="217"/>
        <end position="371"/>
    </location>
</feature>
<dbReference type="Pfam" id="PF00270">
    <property type="entry name" value="DEAD"/>
    <property type="match status" value="1"/>
</dbReference>
<evidence type="ECO:0000313" key="15">
    <source>
        <dbReference type="EMBL" id="OBY65113.1"/>
    </source>
</evidence>
<dbReference type="GO" id="GO:0005524">
    <property type="term" value="F:ATP binding"/>
    <property type="evidence" value="ECO:0007669"/>
    <property type="project" value="UniProtKB-KW"/>
</dbReference>
<dbReference type="GO" id="GO:0030894">
    <property type="term" value="C:replisome"/>
    <property type="evidence" value="ECO:0007669"/>
    <property type="project" value="TreeGrafter"/>
</dbReference>
<evidence type="ECO:0000256" key="12">
    <source>
        <dbReference type="ARBA" id="ARBA00044550"/>
    </source>
</evidence>
<dbReference type="Pfam" id="PF00271">
    <property type="entry name" value="Helicase_C"/>
    <property type="match status" value="1"/>
</dbReference>
<gene>
    <name evidence="15" type="ORF">LPB3_04880</name>
</gene>
<dbReference type="InterPro" id="IPR036388">
    <property type="entry name" value="WH-like_DNA-bd_sf"/>
</dbReference>
<dbReference type="Gene3D" id="1.10.10.10">
    <property type="entry name" value="Winged helix-like DNA-binding domain superfamily/Winged helix DNA-binding domain"/>
    <property type="match status" value="1"/>
</dbReference>
<dbReference type="PROSITE" id="PS51194">
    <property type="entry name" value="HELICASE_CTER"/>
    <property type="match status" value="1"/>
</dbReference>
<evidence type="ECO:0000256" key="7">
    <source>
        <dbReference type="ARBA" id="ARBA00023125"/>
    </source>
</evidence>
<dbReference type="GO" id="GO:0016787">
    <property type="term" value="F:hydrolase activity"/>
    <property type="evidence" value="ECO:0007669"/>
    <property type="project" value="UniProtKB-KW"/>
</dbReference>
<dbReference type="CDD" id="cd17920">
    <property type="entry name" value="DEXHc_RecQ"/>
    <property type="match status" value="1"/>
</dbReference>
<dbReference type="FunFam" id="3.40.50.300:FF:000296">
    <property type="entry name" value="ATP-dependent DNA helicase RecQ"/>
    <property type="match status" value="1"/>
</dbReference>
<keyword evidence="6" id="KW-0067">ATP-binding</keyword>
<dbReference type="Proteomes" id="UP000092584">
    <property type="component" value="Unassembled WGS sequence"/>
</dbReference>
<dbReference type="GO" id="GO:0009378">
    <property type="term" value="F:four-way junction helicase activity"/>
    <property type="evidence" value="ECO:0007669"/>
    <property type="project" value="TreeGrafter"/>
</dbReference>
<comment type="caution">
    <text evidence="15">The sequence shown here is derived from an EMBL/GenBank/DDBJ whole genome shotgun (WGS) entry which is preliminary data.</text>
</comment>
<feature type="domain" description="Helicase ATP-binding" evidence="13">
    <location>
        <begin position="25"/>
        <end position="193"/>
    </location>
</feature>